<feature type="signal peptide" evidence="3">
    <location>
        <begin position="1"/>
        <end position="17"/>
    </location>
</feature>
<evidence type="ECO:0000256" key="2">
    <source>
        <dbReference type="ARBA" id="ARBA00022801"/>
    </source>
</evidence>
<evidence type="ECO:0000313" key="5">
    <source>
        <dbReference type="EMBL" id="MCJ8499743.1"/>
    </source>
</evidence>
<comment type="caution">
    <text evidence="5">The sequence shown here is derived from an EMBL/GenBank/DDBJ whole genome shotgun (WGS) entry which is preliminary data.</text>
</comment>
<dbReference type="PROSITE" id="PS51257">
    <property type="entry name" value="PROKAR_LIPOPROTEIN"/>
    <property type="match status" value="1"/>
</dbReference>
<dbReference type="InterPro" id="IPR029058">
    <property type="entry name" value="AB_hydrolase_fold"/>
</dbReference>
<proteinExistence type="inferred from homology"/>
<dbReference type="GO" id="GO:0004806">
    <property type="term" value="F:triacylglycerol lipase activity"/>
    <property type="evidence" value="ECO:0007669"/>
    <property type="project" value="TreeGrafter"/>
</dbReference>
<gene>
    <name evidence="5" type="ORF">MRX98_04090</name>
</gene>
<organism evidence="5 6">
    <name type="scientific">Desulfatitalea alkaliphila</name>
    <dbReference type="NCBI Taxonomy" id="2929485"/>
    <lineage>
        <taxon>Bacteria</taxon>
        <taxon>Pseudomonadati</taxon>
        <taxon>Thermodesulfobacteriota</taxon>
        <taxon>Desulfobacteria</taxon>
        <taxon>Desulfobacterales</taxon>
        <taxon>Desulfosarcinaceae</taxon>
        <taxon>Desulfatitalea</taxon>
    </lineage>
</organism>
<dbReference type="AlphaFoldDB" id="A0AA41R0K1"/>
<feature type="domain" description="Alpha/beta hydrolase fold-3" evidence="4">
    <location>
        <begin position="108"/>
        <end position="306"/>
    </location>
</feature>
<comment type="similarity">
    <text evidence="1">Belongs to the 'GDXG' lipolytic enzyme family.</text>
</comment>
<dbReference type="Pfam" id="PF07859">
    <property type="entry name" value="Abhydrolase_3"/>
    <property type="match status" value="1"/>
</dbReference>
<protein>
    <submittedName>
        <fullName evidence="5">Alpha/beta hydrolase</fullName>
    </submittedName>
</protein>
<evidence type="ECO:0000256" key="3">
    <source>
        <dbReference type="SAM" id="SignalP"/>
    </source>
</evidence>
<evidence type="ECO:0000256" key="1">
    <source>
        <dbReference type="ARBA" id="ARBA00010515"/>
    </source>
</evidence>
<dbReference type="PANTHER" id="PTHR48081">
    <property type="entry name" value="AB HYDROLASE SUPERFAMILY PROTEIN C4A8.06C"/>
    <property type="match status" value="1"/>
</dbReference>
<evidence type="ECO:0000259" key="4">
    <source>
        <dbReference type="Pfam" id="PF07859"/>
    </source>
</evidence>
<dbReference type="RefSeq" id="WP_246903226.1">
    <property type="nucleotide sequence ID" value="NZ_JALJRB010000003.1"/>
</dbReference>
<feature type="chain" id="PRO_5041326179" evidence="3">
    <location>
        <begin position="18"/>
        <end position="332"/>
    </location>
</feature>
<dbReference type="EMBL" id="JALJRB010000003">
    <property type="protein sequence ID" value="MCJ8499743.1"/>
    <property type="molecule type" value="Genomic_DNA"/>
</dbReference>
<reference evidence="5" key="1">
    <citation type="submission" date="2022-04" db="EMBL/GenBank/DDBJ databases">
        <title>Desulfatitalea alkaliphila sp. nov., a novel anaerobic sulfate-reducing bacterium isolated from terrestrial mud volcano, Taman Peninsula, Russia.</title>
        <authorList>
            <person name="Khomyakova M.A."/>
            <person name="Merkel A.Y."/>
            <person name="Slobodkin A.I."/>
        </authorList>
    </citation>
    <scope>NUCLEOTIDE SEQUENCE</scope>
    <source>
        <strain evidence="5">M08but</strain>
    </source>
</reference>
<name>A0AA41R0K1_9BACT</name>
<dbReference type="InterPro" id="IPR013094">
    <property type="entry name" value="AB_hydrolase_3"/>
</dbReference>
<dbReference type="PANTHER" id="PTHR48081:SF30">
    <property type="entry name" value="ACETYL-HYDROLASE LIPR-RELATED"/>
    <property type="match status" value="1"/>
</dbReference>
<sequence length="332" mass="35735">MRIICLLLLCAAIFSCASDPSRLHQTETMSPQAQRFLKQSTPPVFESPLTAATVSPIREGQRAASEAEREHLRKTLMSSMRWETIGGVPVAVLTPKTIAAENKGRAALYLHGGGFTLGIPDDAYAMRLAALLQFPVYGVQYRLAPEHPFPAALDDCLTVYAKLVASHDPHNVVVFGGSAGGNLALAMLIKANTAGLPMPAALGLSSPAADLTRTGDSPFANQGRDPVLQWDGLMEYFALAYTGDDNPGDPLLSPVYADYWPGFPPTLITTGTRDLFLSGCVRLSRALRLAGAQVKLLVWENMFHGFDLIPDLPEGQEAREEMALFLLGGGEQ</sequence>
<keyword evidence="6" id="KW-1185">Reference proteome</keyword>
<evidence type="ECO:0000313" key="6">
    <source>
        <dbReference type="Proteomes" id="UP001165427"/>
    </source>
</evidence>
<accession>A0AA41R0K1</accession>
<keyword evidence="3" id="KW-0732">Signal</keyword>
<dbReference type="InterPro" id="IPR050300">
    <property type="entry name" value="GDXG_lipolytic_enzyme"/>
</dbReference>
<keyword evidence="2 5" id="KW-0378">Hydrolase</keyword>
<dbReference type="Proteomes" id="UP001165427">
    <property type="component" value="Unassembled WGS sequence"/>
</dbReference>
<dbReference type="Gene3D" id="3.40.50.1820">
    <property type="entry name" value="alpha/beta hydrolase"/>
    <property type="match status" value="1"/>
</dbReference>
<dbReference type="SUPFAM" id="SSF53474">
    <property type="entry name" value="alpha/beta-Hydrolases"/>
    <property type="match status" value="1"/>
</dbReference>